<evidence type="ECO:0000313" key="2">
    <source>
        <dbReference type="EMBL" id="CAK9157696.1"/>
    </source>
</evidence>
<dbReference type="InterPro" id="IPR005174">
    <property type="entry name" value="KIB1-4_b-propeller"/>
</dbReference>
<dbReference type="Proteomes" id="UP001642360">
    <property type="component" value="Unassembled WGS sequence"/>
</dbReference>
<reference evidence="2 3" key="1">
    <citation type="submission" date="2024-02" db="EMBL/GenBank/DDBJ databases">
        <authorList>
            <person name="Vignale AGUSTIN F."/>
            <person name="Sosa J E."/>
            <person name="Modenutti C."/>
        </authorList>
    </citation>
    <scope>NUCLEOTIDE SEQUENCE [LARGE SCALE GENOMIC DNA]</scope>
</reference>
<dbReference type="PANTHER" id="PTHR33127">
    <property type="entry name" value="TRANSMEMBRANE PROTEIN"/>
    <property type="match status" value="1"/>
</dbReference>
<evidence type="ECO:0000313" key="3">
    <source>
        <dbReference type="Proteomes" id="UP001642360"/>
    </source>
</evidence>
<protein>
    <recommendedName>
        <fullName evidence="1">KIB1-4 beta-propeller domain-containing protein</fullName>
    </recommendedName>
</protein>
<dbReference type="AlphaFoldDB" id="A0ABC8SKJ2"/>
<dbReference type="Pfam" id="PF03478">
    <property type="entry name" value="Beta-prop_KIB1-4"/>
    <property type="match status" value="1"/>
</dbReference>
<accession>A0ABC8SKJ2</accession>
<feature type="domain" description="KIB1-4 beta-propeller" evidence="1">
    <location>
        <begin position="26"/>
        <end position="126"/>
    </location>
</feature>
<comment type="caution">
    <text evidence="2">The sequence shown here is derived from an EMBL/GenBank/DDBJ whole genome shotgun (WGS) entry which is preliminary data.</text>
</comment>
<dbReference type="EMBL" id="CAUOFW020003047">
    <property type="protein sequence ID" value="CAK9157696.1"/>
    <property type="molecule type" value="Genomic_DNA"/>
</dbReference>
<proteinExistence type="predicted"/>
<dbReference type="PANTHER" id="PTHR33127:SF5">
    <property type="entry name" value="TRANSMEMBRANE PROTEIN"/>
    <property type="match status" value="1"/>
</dbReference>
<sequence>MPIHDSPPFGSPCLMFLNKKNRLFNFFDPTRNATYQADIPELVDANIRCSKEGWLLMCQGDETVFFFNPFSKEKIKLPDIPICYAFTTMCFSTPPTSLDCQVFGIESIGYDTVSIGTFKVGDGSWTINLYVVYGDGRQVDVLKLDLKKAAWHEVQSLGDKMMYVCHFGSFPEKAVVRGSSNKERFLQHQRDEATALGLPHADKEIVVQMIIW</sequence>
<organism evidence="2 3">
    <name type="scientific">Ilex paraguariensis</name>
    <name type="common">yerba mate</name>
    <dbReference type="NCBI Taxonomy" id="185542"/>
    <lineage>
        <taxon>Eukaryota</taxon>
        <taxon>Viridiplantae</taxon>
        <taxon>Streptophyta</taxon>
        <taxon>Embryophyta</taxon>
        <taxon>Tracheophyta</taxon>
        <taxon>Spermatophyta</taxon>
        <taxon>Magnoliopsida</taxon>
        <taxon>eudicotyledons</taxon>
        <taxon>Gunneridae</taxon>
        <taxon>Pentapetalae</taxon>
        <taxon>asterids</taxon>
        <taxon>campanulids</taxon>
        <taxon>Aquifoliales</taxon>
        <taxon>Aquifoliaceae</taxon>
        <taxon>Ilex</taxon>
    </lineage>
</organism>
<keyword evidence="3" id="KW-1185">Reference proteome</keyword>
<gene>
    <name evidence="2" type="ORF">ILEXP_LOCUS26253</name>
</gene>
<name>A0ABC8SKJ2_9AQUA</name>
<evidence type="ECO:0000259" key="1">
    <source>
        <dbReference type="Pfam" id="PF03478"/>
    </source>
</evidence>